<dbReference type="Gene3D" id="1.25.10.10">
    <property type="entry name" value="Leucine-rich Repeat Variant"/>
    <property type="match status" value="2"/>
</dbReference>
<feature type="region of interest" description="Disordered" evidence="4">
    <location>
        <begin position="67"/>
        <end position="163"/>
    </location>
</feature>
<keyword evidence="3" id="KW-0175">Coiled coil</keyword>
<feature type="domain" description="RING-type" evidence="5">
    <location>
        <begin position="467"/>
        <end position="504"/>
    </location>
</feature>
<dbReference type="EMBL" id="JH993024">
    <property type="protein sequence ID" value="EKX41316.1"/>
    <property type="molecule type" value="Genomic_DNA"/>
</dbReference>
<gene>
    <name evidence="6" type="ORF">GUITHDRAFT_142025</name>
</gene>
<feature type="coiled-coil region" evidence="3">
    <location>
        <begin position="384"/>
        <end position="436"/>
    </location>
</feature>
<feature type="coiled-coil region" evidence="3">
    <location>
        <begin position="539"/>
        <end position="580"/>
    </location>
</feature>
<proteinExistence type="predicted"/>
<evidence type="ECO:0000256" key="3">
    <source>
        <dbReference type="SAM" id="Coils"/>
    </source>
</evidence>
<protein>
    <recommendedName>
        <fullName evidence="5">RING-type domain-containing protein</fullName>
    </recommendedName>
</protein>
<dbReference type="OrthoDB" id="6684980at2759"/>
<evidence type="ECO:0000313" key="8">
    <source>
        <dbReference type="Proteomes" id="UP000011087"/>
    </source>
</evidence>
<keyword evidence="8" id="KW-1185">Reference proteome</keyword>
<dbReference type="Pfam" id="PF13920">
    <property type="entry name" value="zf-C3HC4_3"/>
    <property type="match status" value="1"/>
</dbReference>
<reference evidence="8" key="2">
    <citation type="submission" date="2012-11" db="EMBL/GenBank/DDBJ databases">
        <authorList>
            <person name="Kuo A."/>
            <person name="Curtis B.A."/>
            <person name="Tanifuji G."/>
            <person name="Burki F."/>
            <person name="Gruber A."/>
            <person name="Irimia M."/>
            <person name="Maruyama S."/>
            <person name="Arias M.C."/>
            <person name="Ball S.G."/>
            <person name="Gile G.H."/>
            <person name="Hirakawa Y."/>
            <person name="Hopkins J.F."/>
            <person name="Rensing S.A."/>
            <person name="Schmutz J."/>
            <person name="Symeonidi A."/>
            <person name="Elias M."/>
            <person name="Eveleigh R.J."/>
            <person name="Herman E.K."/>
            <person name="Klute M.J."/>
            <person name="Nakayama T."/>
            <person name="Obornik M."/>
            <person name="Reyes-Prieto A."/>
            <person name="Armbrust E.V."/>
            <person name="Aves S.J."/>
            <person name="Beiko R.G."/>
            <person name="Coutinho P."/>
            <person name="Dacks J.B."/>
            <person name="Durnford D.G."/>
            <person name="Fast N.M."/>
            <person name="Green B.R."/>
            <person name="Grisdale C."/>
            <person name="Hempe F."/>
            <person name="Henrissat B."/>
            <person name="Hoppner M.P."/>
            <person name="Ishida K.-I."/>
            <person name="Kim E."/>
            <person name="Koreny L."/>
            <person name="Kroth P.G."/>
            <person name="Liu Y."/>
            <person name="Malik S.-B."/>
            <person name="Maier U.G."/>
            <person name="McRose D."/>
            <person name="Mock T."/>
            <person name="Neilson J.A."/>
            <person name="Onodera N.T."/>
            <person name="Poole A.M."/>
            <person name="Pritham E.J."/>
            <person name="Richards T.A."/>
            <person name="Rocap G."/>
            <person name="Roy S.W."/>
            <person name="Sarai C."/>
            <person name="Schaack S."/>
            <person name="Shirato S."/>
            <person name="Slamovits C.H."/>
            <person name="Spencer D.F."/>
            <person name="Suzuki S."/>
            <person name="Worden A.Z."/>
            <person name="Zauner S."/>
            <person name="Barry K."/>
            <person name="Bell C."/>
            <person name="Bharti A.K."/>
            <person name="Crow J.A."/>
            <person name="Grimwood J."/>
            <person name="Kramer R."/>
            <person name="Lindquist E."/>
            <person name="Lucas S."/>
            <person name="Salamov A."/>
            <person name="McFadden G.I."/>
            <person name="Lane C.E."/>
            <person name="Keeling P.J."/>
            <person name="Gray M.W."/>
            <person name="Grigoriev I.V."/>
            <person name="Archibald J.M."/>
        </authorList>
    </citation>
    <scope>NUCLEOTIDE SEQUENCE</scope>
    <source>
        <strain evidence="8">CCMP2712</strain>
    </source>
</reference>
<dbReference type="InterPro" id="IPR011989">
    <property type="entry name" value="ARM-like"/>
</dbReference>
<evidence type="ECO:0000259" key="5">
    <source>
        <dbReference type="PROSITE" id="PS50089"/>
    </source>
</evidence>
<feature type="compositionally biased region" description="Acidic residues" evidence="4">
    <location>
        <begin position="145"/>
        <end position="154"/>
    </location>
</feature>
<evidence type="ECO:0000256" key="1">
    <source>
        <dbReference type="ARBA" id="ARBA00022737"/>
    </source>
</evidence>
<feature type="compositionally biased region" description="Low complexity" evidence="4">
    <location>
        <begin position="1077"/>
        <end position="1088"/>
    </location>
</feature>
<keyword evidence="1" id="KW-0677">Repeat</keyword>
<dbReference type="Gene3D" id="3.30.40.10">
    <property type="entry name" value="Zinc/RING finger domain, C3HC4 (zinc finger)"/>
    <property type="match status" value="1"/>
</dbReference>
<name>L1IYM1_GUITC</name>
<evidence type="ECO:0000256" key="2">
    <source>
        <dbReference type="PROSITE-ProRule" id="PRU00175"/>
    </source>
</evidence>
<dbReference type="SUPFAM" id="SSF48371">
    <property type="entry name" value="ARM repeat"/>
    <property type="match status" value="1"/>
</dbReference>
<feature type="compositionally biased region" description="Basic and acidic residues" evidence="4">
    <location>
        <begin position="179"/>
        <end position="189"/>
    </location>
</feature>
<dbReference type="PROSITE" id="PS50089">
    <property type="entry name" value="ZF_RING_2"/>
    <property type="match status" value="1"/>
</dbReference>
<dbReference type="PANTHER" id="PTHR22895">
    <property type="entry name" value="ARMADILLO REPEAT-CONTAINING PROTEIN 6"/>
    <property type="match status" value="1"/>
</dbReference>
<accession>L1IYM1</accession>
<feature type="compositionally biased region" description="Basic and acidic residues" evidence="4">
    <location>
        <begin position="1026"/>
        <end position="1076"/>
    </location>
</feature>
<dbReference type="HOGENOM" id="CLU_285052_0_0_1"/>
<feature type="region of interest" description="Disordered" evidence="4">
    <location>
        <begin position="1025"/>
        <end position="1088"/>
    </location>
</feature>
<keyword evidence="2" id="KW-0862">Zinc</keyword>
<keyword evidence="2" id="KW-0479">Metal-binding</keyword>
<dbReference type="Proteomes" id="UP000011087">
    <property type="component" value="Unassembled WGS sequence"/>
</dbReference>
<reference evidence="7" key="3">
    <citation type="submission" date="2015-06" db="UniProtKB">
        <authorList>
            <consortium name="EnsemblProtists"/>
        </authorList>
    </citation>
    <scope>IDENTIFICATION</scope>
</reference>
<dbReference type="PaxDb" id="55529-EKX41316"/>
<dbReference type="KEGG" id="gtt:GUITHDRAFT_142025"/>
<dbReference type="AlphaFoldDB" id="L1IYM1"/>
<dbReference type="InterPro" id="IPR013083">
    <property type="entry name" value="Znf_RING/FYVE/PHD"/>
</dbReference>
<dbReference type="GeneID" id="17298043"/>
<dbReference type="EnsemblProtists" id="EKX41316">
    <property type="protein sequence ID" value="EKX41316"/>
    <property type="gene ID" value="GUITHDRAFT_142025"/>
</dbReference>
<dbReference type="GO" id="GO:0008270">
    <property type="term" value="F:zinc ion binding"/>
    <property type="evidence" value="ECO:0007669"/>
    <property type="project" value="UniProtKB-KW"/>
</dbReference>
<dbReference type="OMA" id="NIQFYGS"/>
<feature type="compositionally biased region" description="Basic and acidic residues" evidence="4">
    <location>
        <begin position="87"/>
        <end position="108"/>
    </location>
</feature>
<dbReference type="InterPro" id="IPR001841">
    <property type="entry name" value="Znf_RING"/>
</dbReference>
<organism evidence="6">
    <name type="scientific">Guillardia theta (strain CCMP2712)</name>
    <name type="common">Cryptophyte</name>
    <dbReference type="NCBI Taxonomy" id="905079"/>
    <lineage>
        <taxon>Eukaryota</taxon>
        <taxon>Cryptophyceae</taxon>
        <taxon>Pyrenomonadales</taxon>
        <taxon>Geminigeraceae</taxon>
        <taxon>Guillardia</taxon>
    </lineage>
</organism>
<keyword evidence="2" id="KW-0863">Zinc-finger</keyword>
<feature type="region of interest" description="Disordered" evidence="4">
    <location>
        <begin position="179"/>
        <end position="209"/>
    </location>
</feature>
<evidence type="ECO:0000256" key="4">
    <source>
        <dbReference type="SAM" id="MobiDB-lite"/>
    </source>
</evidence>
<dbReference type="PANTHER" id="PTHR22895:SF0">
    <property type="entry name" value="ARMADILLO REPEAT-CONTAINING PROTEIN 6"/>
    <property type="match status" value="1"/>
</dbReference>
<dbReference type="SUPFAM" id="SSF57850">
    <property type="entry name" value="RING/U-box"/>
    <property type="match status" value="1"/>
</dbReference>
<dbReference type="InterPro" id="IPR016024">
    <property type="entry name" value="ARM-type_fold"/>
</dbReference>
<reference evidence="6 8" key="1">
    <citation type="journal article" date="2012" name="Nature">
        <title>Algal genomes reveal evolutionary mosaicism and the fate of nucleomorphs.</title>
        <authorList>
            <consortium name="DOE Joint Genome Institute"/>
            <person name="Curtis B.A."/>
            <person name="Tanifuji G."/>
            <person name="Burki F."/>
            <person name="Gruber A."/>
            <person name="Irimia M."/>
            <person name="Maruyama S."/>
            <person name="Arias M.C."/>
            <person name="Ball S.G."/>
            <person name="Gile G.H."/>
            <person name="Hirakawa Y."/>
            <person name="Hopkins J.F."/>
            <person name="Kuo A."/>
            <person name="Rensing S.A."/>
            <person name="Schmutz J."/>
            <person name="Symeonidi A."/>
            <person name="Elias M."/>
            <person name="Eveleigh R.J."/>
            <person name="Herman E.K."/>
            <person name="Klute M.J."/>
            <person name="Nakayama T."/>
            <person name="Obornik M."/>
            <person name="Reyes-Prieto A."/>
            <person name="Armbrust E.V."/>
            <person name="Aves S.J."/>
            <person name="Beiko R.G."/>
            <person name="Coutinho P."/>
            <person name="Dacks J.B."/>
            <person name="Durnford D.G."/>
            <person name="Fast N.M."/>
            <person name="Green B.R."/>
            <person name="Grisdale C.J."/>
            <person name="Hempel F."/>
            <person name="Henrissat B."/>
            <person name="Hoppner M.P."/>
            <person name="Ishida K."/>
            <person name="Kim E."/>
            <person name="Koreny L."/>
            <person name="Kroth P.G."/>
            <person name="Liu Y."/>
            <person name="Malik S.B."/>
            <person name="Maier U.G."/>
            <person name="McRose D."/>
            <person name="Mock T."/>
            <person name="Neilson J.A."/>
            <person name="Onodera N.T."/>
            <person name="Poole A.M."/>
            <person name="Pritham E.J."/>
            <person name="Richards T.A."/>
            <person name="Rocap G."/>
            <person name="Roy S.W."/>
            <person name="Sarai C."/>
            <person name="Schaack S."/>
            <person name="Shirato S."/>
            <person name="Slamovits C.H."/>
            <person name="Spencer D.F."/>
            <person name="Suzuki S."/>
            <person name="Worden A.Z."/>
            <person name="Zauner S."/>
            <person name="Barry K."/>
            <person name="Bell C."/>
            <person name="Bharti A.K."/>
            <person name="Crow J.A."/>
            <person name="Grimwood J."/>
            <person name="Kramer R."/>
            <person name="Lindquist E."/>
            <person name="Lucas S."/>
            <person name="Salamov A."/>
            <person name="McFadden G.I."/>
            <person name="Lane C.E."/>
            <person name="Keeling P.J."/>
            <person name="Gray M.W."/>
            <person name="Grigoriev I.V."/>
            <person name="Archibald J.M."/>
        </authorList>
    </citation>
    <scope>NUCLEOTIDE SEQUENCE</scope>
    <source>
        <strain evidence="6 8">CCMP2712</strain>
    </source>
</reference>
<dbReference type="RefSeq" id="XP_005828296.1">
    <property type="nucleotide sequence ID" value="XM_005828239.1"/>
</dbReference>
<evidence type="ECO:0000313" key="7">
    <source>
        <dbReference type="EnsemblProtists" id="EKX41316"/>
    </source>
</evidence>
<sequence>MLAQAEPVQVAVSSETRRGAGTVAIAGARRRRGTRKSKWKPDVAELEPEMVGDAAELSKLVEEQALESGREAGQVRCPREGGNWGLDNRHCGNGEGDQRLKEERDRLQQEQAGPPARAGAGEVCPGRYLLGDKEGGRGGRHRGSEEEEGDEEHQEEAGAPARAGAGEVCLGRYLLGDREGGRDGRHRGSEEEDEDEGMSRTAGQELEEIGRLSGTRQLLRLSRGRLKVVSCIKQLAKLRLVTSGNLQRFHCHRLPQAIPFSNMAGVDLREESKLQVHLDLQLDLLICRDRKSRPPRCDAPLMVGVPGLTGLSSTSLQMKANVETVERRGAGSSDVADKINEEIACISSSYGDDSEEDLVNDRKQVKLFKTDALPPDLELRVRQLEDKELRLGELERSLMMKENQIMTQIAFDDIRCEAMAAEIKSNQQLLQNLQSEVSLLHQTVSSRDSEIETLKKKWEDLHEAIECSVCLERPAKVACSPCGHCFCCDEACGSSSLQSCPECRSSIEGRTQLYGPLCFLEQLMKKEGGAGHLAESSRSRRSRKEVEELEEKVRGQEETCKQKEEEMEELKGRLQLISQEMSLLHVRCRESISMTKSREEKVKEDLCRIEEAINSSIDGVEKSLEDGLVGIVSRSVKAAQARGDVRLIVSYMRMLPTCATVAEEGVNALKVFLGDERKKRQILVGGGLDVLADAMRHFGGNPMLVRSASLAMASVSQEEEGELLALDASSVQTVLEVMKGGMKSATISMLEVLWNLSVLDRNRETVAEAGGIAAIVEGMRLFQENATVQVKGMLAVRRLIEDRREYQIQVVTCKGDDVIIQNLVSHRSNDSLLEESCSLLRIIAWVPNERSEMMISVVISCMREWLWLTRPSIQLHCCGFLHAAASFSKNIPIIVLEGGVELAVKSIQLHRACDELVLLGFKLLQNLSKRSEAARERIVQTNAIKFLLEVLQQQPTCALVAEASITLRLLVDDDEHMANRVILQDAIRCLSEVMEVQSSGSAAHQEASSLLKLLLSLESPQSRAARLAEGRGTRERALRAGEKPVDPRLEGNEGRRGEGHDVKKIDLETYRSRRSEPGSSSSRLFTRK</sequence>
<evidence type="ECO:0000313" key="6">
    <source>
        <dbReference type="EMBL" id="EKX41316.1"/>
    </source>
</evidence>